<dbReference type="Pfam" id="PF01381">
    <property type="entry name" value="HTH_3"/>
    <property type="match status" value="1"/>
</dbReference>
<dbReference type="Proteomes" id="UP000223621">
    <property type="component" value="Segment"/>
</dbReference>
<dbReference type="InterPro" id="IPR001387">
    <property type="entry name" value="Cro/C1-type_HTH"/>
</dbReference>
<evidence type="ECO:0000259" key="2">
    <source>
        <dbReference type="PROSITE" id="PS50943"/>
    </source>
</evidence>
<name>G1BSG4_9CAUD</name>
<dbReference type="InterPro" id="IPR010982">
    <property type="entry name" value="Lambda_DNA-bd_dom_sf"/>
</dbReference>
<feature type="domain" description="HTH cro/C1-type" evidence="2">
    <location>
        <begin position="23"/>
        <end position="63"/>
    </location>
</feature>
<dbReference type="Gene3D" id="1.10.260.40">
    <property type="entry name" value="lambda repressor-like DNA-binding domains"/>
    <property type="match status" value="1"/>
</dbReference>
<dbReference type="CDD" id="cd00093">
    <property type="entry name" value="HTH_XRE"/>
    <property type="match status" value="1"/>
</dbReference>
<evidence type="ECO:0000313" key="3">
    <source>
        <dbReference type="EMBL" id="AEK07864.1"/>
    </source>
</evidence>
<protein>
    <recommendedName>
        <fullName evidence="2">HTH cro/C1-type domain-containing protein</fullName>
    </recommendedName>
</protein>
<evidence type="ECO:0000313" key="4">
    <source>
        <dbReference type="Proteomes" id="UP000223621"/>
    </source>
</evidence>
<evidence type="ECO:0000256" key="1">
    <source>
        <dbReference type="SAM" id="MobiDB-lite"/>
    </source>
</evidence>
<dbReference type="SUPFAM" id="SSF47413">
    <property type="entry name" value="lambda repressor-like DNA-binding domains"/>
    <property type="match status" value="1"/>
</dbReference>
<dbReference type="OrthoDB" id="12327at10239"/>
<keyword evidence="4" id="KW-1185">Reference proteome</keyword>
<dbReference type="PROSITE" id="PS50943">
    <property type="entry name" value="HTH_CROC1"/>
    <property type="match status" value="1"/>
</dbReference>
<sequence>MNEPTWWTYLKTVADTEDGRTIAEAAGVSPPQVSRWKTGANRPDADKLVRFARHFRNPPVAALVAAGYLTSDEAAEIIEINRDVESLTDEELIAELQRRMKGMRHALEAAQKSDASRSAPEGQEVSNGSERRTFAPLGSGKRARKGAGEHRA</sequence>
<reference evidence="3 4" key="1">
    <citation type="journal article" date="2012" name="J. Virol.">
        <title>Complete Genome Sequences of 138 Mycobacteriophages.</title>
        <authorList>
            <consortium name="the Science Education Alliance Phage Hunters Advancing Genomics and Evolutionary Science Program"/>
            <consortium name="the KwaZulu-Natal Research Institute for Tuberculosis and HIV Mycobacterial Genetics Course Students"/>
            <consortium name="the Phage Hunters Integrating Research and Education Program"/>
            <person name="Hatfull G.F."/>
        </authorList>
    </citation>
    <scope>NUCLEOTIDE SEQUENCE [LARGE SCALE GENOMIC DNA]</scope>
    <source>
        <strain evidence="3 4">Yoshi</strain>
    </source>
</reference>
<proteinExistence type="predicted"/>
<dbReference type="RefSeq" id="YP_009613961.1">
    <property type="nucleotide sequence ID" value="NC_042030.1"/>
</dbReference>
<dbReference type="EMBL" id="JF704115">
    <property type="protein sequence ID" value="AEK07864.1"/>
    <property type="molecule type" value="Genomic_DNA"/>
</dbReference>
<feature type="region of interest" description="Disordered" evidence="1">
    <location>
        <begin position="104"/>
        <end position="152"/>
    </location>
</feature>
<dbReference type="GeneID" id="40090362"/>
<gene>
    <name evidence="3" type="primary">57</name>
    <name evidence="3" type="ORF">YOSHI_57</name>
</gene>
<dbReference type="GO" id="GO:0003677">
    <property type="term" value="F:DNA binding"/>
    <property type="evidence" value="ECO:0007669"/>
    <property type="project" value="InterPro"/>
</dbReference>
<organism evidence="3 4">
    <name type="scientific">Mycobacterium phage Yoshi</name>
    <dbReference type="NCBI Taxonomy" id="2920891"/>
    <lineage>
        <taxon>Viruses</taxon>
        <taxon>Duplodnaviria</taxon>
        <taxon>Heunggongvirae</taxon>
        <taxon>Uroviricota</taxon>
        <taxon>Caudoviricetes</taxon>
        <taxon>Gracegardnervirinae</taxon>
        <taxon>Avanivirus</taxon>
        <taxon>Avanivirus yoshi</taxon>
    </lineage>
</organism>
<accession>G1BSG4</accession>